<reference evidence="6 7" key="1">
    <citation type="submission" date="2023-10" db="EMBL/GenBank/DDBJ databases">
        <title>Chromosome-scale genome assembly provides insights into flower coloration mechanisms of Canna indica.</title>
        <authorList>
            <person name="Li C."/>
        </authorList>
    </citation>
    <scope>NUCLEOTIDE SEQUENCE [LARGE SCALE GENOMIC DNA]</scope>
    <source>
        <tissue evidence="6">Flower</tissue>
    </source>
</reference>
<dbReference type="GO" id="GO:0005634">
    <property type="term" value="C:nucleus"/>
    <property type="evidence" value="ECO:0007669"/>
    <property type="project" value="UniProtKB-SubCell"/>
</dbReference>
<evidence type="ECO:0000256" key="4">
    <source>
        <dbReference type="ARBA" id="ARBA00023054"/>
    </source>
</evidence>
<dbReference type="PANTHER" id="PTHR36326:SF7">
    <property type="entry name" value="PROTEIN POLLENLESS 3-LIKE 2"/>
    <property type="match status" value="1"/>
</dbReference>
<evidence type="ECO:0000313" key="7">
    <source>
        <dbReference type="Proteomes" id="UP001327560"/>
    </source>
</evidence>
<dbReference type="InterPro" id="IPR044961">
    <property type="entry name" value="MS5/SDI1"/>
</dbReference>
<evidence type="ECO:0000313" key="6">
    <source>
        <dbReference type="EMBL" id="WOL12236.1"/>
    </source>
</evidence>
<proteinExistence type="predicted"/>
<keyword evidence="3" id="KW-0802">TPR repeat</keyword>
<evidence type="ECO:0000256" key="3">
    <source>
        <dbReference type="ARBA" id="ARBA00022803"/>
    </source>
</evidence>
<sequence length="462" mass="51976">MIFSRINSIVDCRKALSIEEDCNKKCNLAICLMKTGRFEEGKSILQCVKSESLEKWEEASLKSFERASLVLMELELNGNFNEKKDCSMNGELLGGNSSSSWNLMNRNKSQTSIDSKGHNDIRKEELGTASKGGNNYVAINNSSIILDAKKGPIPASSNSASDKTEKNDRAGAYLNFGEKGRALKPKSLNRIWGTETVKTPAKGNGRLPARLGVNCNQQSDAFLNKGMQIDISEEKTPTRSYRKYQYQSNSTYNARDMDRTNVLLTNERTWGDFIEEEELLTQNCGTYVNVTDIALVASEDIKTQLVKKSKRKTWSDMVEEEEQFATEKLGILVGPNDENLIAYKDDLQTQMVQKSKTWSYMVEEYESSNDVSYSHSKPSAKAIESSRDSSAEYFKIPLQLDSGRRSWNDVPERDGSLIDDNSRNVLAVRSNLSIQRTLLFDPEPTSSEQTIEKSEVFSTNYI</sequence>
<dbReference type="AlphaFoldDB" id="A0AAQ3KU36"/>
<name>A0AAQ3KU36_9LILI</name>
<gene>
    <name evidence="6" type="ORF">Cni_G21002</name>
</gene>
<dbReference type="EMBL" id="CP136895">
    <property type="protein sequence ID" value="WOL12236.1"/>
    <property type="molecule type" value="Genomic_DNA"/>
</dbReference>
<keyword evidence="7" id="KW-1185">Reference proteome</keyword>
<dbReference type="PANTHER" id="PTHR36326">
    <property type="entry name" value="PROTEIN POLLENLESS 3-LIKE 2"/>
    <property type="match status" value="1"/>
</dbReference>
<keyword evidence="4" id="KW-0175">Coiled coil</keyword>
<keyword evidence="2" id="KW-0677">Repeat</keyword>
<keyword evidence="5" id="KW-0539">Nucleus</keyword>
<accession>A0AAQ3KU36</accession>
<evidence type="ECO:0000256" key="1">
    <source>
        <dbReference type="ARBA" id="ARBA00004123"/>
    </source>
</evidence>
<organism evidence="6 7">
    <name type="scientific">Canna indica</name>
    <name type="common">Indian-shot</name>
    <dbReference type="NCBI Taxonomy" id="4628"/>
    <lineage>
        <taxon>Eukaryota</taxon>
        <taxon>Viridiplantae</taxon>
        <taxon>Streptophyta</taxon>
        <taxon>Embryophyta</taxon>
        <taxon>Tracheophyta</taxon>
        <taxon>Spermatophyta</taxon>
        <taxon>Magnoliopsida</taxon>
        <taxon>Liliopsida</taxon>
        <taxon>Zingiberales</taxon>
        <taxon>Cannaceae</taxon>
        <taxon>Canna</taxon>
    </lineage>
</organism>
<comment type="subcellular location">
    <subcellularLocation>
        <location evidence="1">Nucleus</location>
    </subcellularLocation>
</comment>
<protein>
    <submittedName>
        <fullName evidence="6">Male sterility protein-related</fullName>
    </submittedName>
</protein>
<evidence type="ECO:0000256" key="5">
    <source>
        <dbReference type="ARBA" id="ARBA00023242"/>
    </source>
</evidence>
<dbReference type="Proteomes" id="UP001327560">
    <property type="component" value="Chromosome 6"/>
</dbReference>
<evidence type="ECO:0000256" key="2">
    <source>
        <dbReference type="ARBA" id="ARBA00022737"/>
    </source>
</evidence>